<dbReference type="InterPro" id="IPR006135">
    <property type="entry name" value="T3SS_substrate_exporter"/>
</dbReference>
<evidence type="ECO:0000256" key="7">
    <source>
        <dbReference type="ARBA" id="ARBA00022795"/>
    </source>
</evidence>
<keyword evidence="13" id="KW-0966">Cell projection</keyword>
<keyword evidence="13" id="KW-0969">Cilium</keyword>
<evidence type="ECO:0000256" key="8">
    <source>
        <dbReference type="ARBA" id="ARBA00022927"/>
    </source>
</evidence>
<keyword evidence="7 12" id="KW-1005">Bacterial flagellum biogenesis</keyword>
<dbReference type="RefSeq" id="WP_310257430.1">
    <property type="nucleotide sequence ID" value="NZ_JAVDWA010000002.1"/>
</dbReference>
<keyword evidence="10 12" id="KW-0472">Membrane</keyword>
<comment type="function">
    <text evidence="12">Required for formation of the rod structure in the basal body of the flagellar apparatus. Together with FliI and FliH, may constitute the export apparatus of flagellin.</text>
</comment>
<dbReference type="NCBIfam" id="TIGR00328">
    <property type="entry name" value="flhB"/>
    <property type="match status" value="1"/>
</dbReference>
<feature type="transmembrane region" description="Helical" evidence="12">
    <location>
        <begin position="38"/>
        <end position="58"/>
    </location>
</feature>
<dbReference type="PRINTS" id="PR00950">
    <property type="entry name" value="TYPE3IMSPROT"/>
</dbReference>
<evidence type="ECO:0000256" key="10">
    <source>
        <dbReference type="ARBA" id="ARBA00023136"/>
    </source>
</evidence>
<keyword evidence="6 12" id="KW-0812">Transmembrane</keyword>
<proteinExistence type="inferred from homology"/>
<name>A0ABU1TY91_9BACL</name>
<organism evidence="13 14">
    <name type="scientific">Fictibacillus barbaricus</name>
    <dbReference type="NCBI Taxonomy" id="182136"/>
    <lineage>
        <taxon>Bacteria</taxon>
        <taxon>Bacillati</taxon>
        <taxon>Bacillota</taxon>
        <taxon>Bacilli</taxon>
        <taxon>Bacillales</taxon>
        <taxon>Fictibacillaceae</taxon>
        <taxon>Fictibacillus</taxon>
    </lineage>
</organism>
<dbReference type="Gene3D" id="6.10.250.2080">
    <property type="match status" value="1"/>
</dbReference>
<protein>
    <recommendedName>
        <fullName evidence="3 12">Flagellar biosynthetic protein FlhB</fullName>
    </recommendedName>
</protein>
<dbReference type="Gene3D" id="3.40.1690.10">
    <property type="entry name" value="secretion proteins EscU"/>
    <property type="match status" value="1"/>
</dbReference>
<dbReference type="EMBL" id="JAVDWA010000002">
    <property type="protein sequence ID" value="MDR7072156.1"/>
    <property type="molecule type" value="Genomic_DNA"/>
</dbReference>
<accession>A0ABU1TY91</accession>
<evidence type="ECO:0000313" key="14">
    <source>
        <dbReference type="Proteomes" id="UP001258181"/>
    </source>
</evidence>
<reference evidence="13 14" key="1">
    <citation type="submission" date="2023-07" db="EMBL/GenBank/DDBJ databases">
        <title>Sorghum-associated microbial communities from plants grown in Nebraska, USA.</title>
        <authorList>
            <person name="Schachtman D."/>
        </authorList>
    </citation>
    <scope>NUCLEOTIDE SEQUENCE [LARGE SCALE GENOMIC DNA]</scope>
    <source>
        <strain evidence="13 14">BE211</strain>
    </source>
</reference>
<keyword evidence="4 12" id="KW-0813">Transport</keyword>
<dbReference type="InterPro" id="IPR029025">
    <property type="entry name" value="T3SS_substrate_exporter_C"/>
</dbReference>
<evidence type="ECO:0000256" key="9">
    <source>
        <dbReference type="ARBA" id="ARBA00022989"/>
    </source>
</evidence>
<dbReference type="PANTHER" id="PTHR30531:SF12">
    <property type="entry name" value="FLAGELLAR BIOSYNTHETIC PROTEIN FLHB"/>
    <property type="match status" value="1"/>
</dbReference>
<dbReference type="PANTHER" id="PTHR30531">
    <property type="entry name" value="FLAGELLAR BIOSYNTHETIC PROTEIN FLHB"/>
    <property type="match status" value="1"/>
</dbReference>
<keyword evidence="14" id="KW-1185">Reference proteome</keyword>
<dbReference type="Pfam" id="PF01312">
    <property type="entry name" value="Bac_export_2"/>
    <property type="match status" value="1"/>
</dbReference>
<keyword evidence="8 12" id="KW-0653">Protein transport</keyword>
<evidence type="ECO:0000256" key="6">
    <source>
        <dbReference type="ARBA" id="ARBA00022692"/>
    </source>
</evidence>
<gene>
    <name evidence="12" type="primary">flhB</name>
    <name evidence="13" type="ORF">J2X07_001133</name>
</gene>
<dbReference type="SUPFAM" id="SSF160544">
    <property type="entry name" value="EscU C-terminal domain-like"/>
    <property type="match status" value="1"/>
</dbReference>
<sequence length="358" mass="40299">MKHQFNLQYFSQEKTEKATPKKRDESRKKGQVAKSADVNAALVLFVSVMFLSIMGGWMGERLVHLFTNSLDKNLLYDLSESSIAKLFGELSVEVAIILAPVMIAAMAAGVLGNYLQVGFLFSAEAIQMKLERLNPLSGFKRIYSVRALVELSKSLLKIVLIGGVTFFVLWTERDTYLRMSLVNIHSTLPVFGGLAVKMGFAASVVLLFLAFLDYMYQKYDFEKNIRMSKQDIKDEYKKSEGDPKIKGKIKEKQRQMAMRRMMQEVPKADVIITNPTHYAVCLKYEDGMDAPVVVAKGVDIIAQKIKEIAKENEVVTVENKPLARTLYAQVDIGGVIPEDLFKAVAEILAFVYRIKKKA</sequence>
<comment type="caution">
    <text evidence="13">The sequence shown here is derived from an EMBL/GenBank/DDBJ whole genome shotgun (WGS) entry which is preliminary data.</text>
</comment>
<comment type="similarity">
    <text evidence="2 12">Belongs to the type III secretion exporter family.</text>
</comment>
<feature type="transmembrane region" description="Helical" evidence="12">
    <location>
        <begin position="190"/>
        <end position="216"/>
    </location>
</feature>
<keyword evidence="9 12" id="KW-1133">Transmembrane helix</keyword>
<feature type="transmembrane region" description="Helical" evidence="12">
    <location>
        <begin position="95"/>
        <end position="126"/>
    </location>
</feature>
<comment type="subcellular location">
    <subcellularLocation>
        <location evidence="1">Cell membrane</location>
        <topology evidence="1">Multi-pass membrane protein</topology>
    </subcellularLocation>
</comment>
<evidence type="ECO:0000256" key="12">
    <source>
        <dbReference type="RuleBase" id="RU364091"/>
    </source>
</evidence>
<dbReference type="InterPro" id="IPR006136">
    <property type="entry name" value="FlhB"/>
</dbReference>
<keyword evidence="5 12" id="KW-1003">Cell membrane</keyword>
<keyword evidence="11 12" id="KW-1006">Bacterial flagellum protein export</keyword>
<evidence type="ECO:0000256" key="4">
    <source>
        <dbReference type="ARBA" id="ARBA00022448"/>
    </source>
</evidence>
<evidence type="ECO:0000313" key="13">
    <source>
        <dbReference type="EMBL" id="MDR7072156.1"/>
    </source>
</evidence>
<keyword evidence="13" id="KW-0282">Flagellum</keyword>
<feature type="transmembrane region" description="Helical" evidence="12">
    <location>
        <begin position="147"/>
        <end position="170"/>
    </location>
</feature>
<evidence type="ECO:0000256" key="5">
    <source>
        <dbReference type="ARBA" id="ARBA00022475"/>
    </source>
</evidence>
<evidence type="ECO:0000256" key="2">
    <source>
        <dbReference type="ARBA" id="ARBA00010690"/>
    </source>
</evidence>
<dbReference type="Proteomes" id="UP001258181">
    <property type="component" value="Unassembled WGS sequence"/>
</dbReference>
<evidence type="ECO:0000256" key="1">
    <source>
        <dbReference type="ARBA" id="ARBA00004651"/>
    </source>
</evidence>
<evidence type="ECO:0000256" key="3">
    <source>
        <dbReference type="ARBA" id="ARBA00021622"/>
    </source>
</evidence>
<evidence type="ECO:0000256" key="11">
    <source>
        <dbReference type="ARBA" id="ARBA00023225"/>
    </source>
</evidence>